<name>A0AAN7HCV9_9PEZI</name>
<organism evidence="2 3">
    <name type="scientific">Achaetomium macrosporum</name>
    <dbReference type="NCBI Taxonomy" id="79813"/>
    <lineage>
        <taxon>Eukaryota</taxon>
        <taxon>Fungi</taxon>
        <taxon>Dikarya</taxon>
        <taxon>Ascomycota</taxon>
        <taxon>Pezizomycotina</taxon>
        <taxon>Sordariomycetes</taxon>
        <taxon>Sordariomycetidae</taxon>
        <taxon>Sordariales</taxon>
        <taxon>Chaetomiaceae</taxon>
        <taxon>Achaetomium</taxon>
    </lineage>
</organism>
<sequence>MCRYYAHLHACKHTSLAFAAFCDPASLIQNPCGVRHIWQTIRLDELCEDCSRGNVEEQQQHFWHGGGSGGAAAAGGQWHGHGQKSG</sequence>
<accession>A0AAN7HCV9</accession>
<dbReference type="EMBL" id="MU860080">
    <property type="protein sequence ID" value="KAK4238893.1"/>
    <property type="molecule type" value="Genomic_DNA"/>
</dbReference>
<reference evidence="2" key="2">
    <citation type="submission" date="2023-05" db="EMBL/GenBank/DDBJ databases">
        <authorList>
            <consortium name="Lawrence Berkeley National Laboratory"/>
            <person name="Steindorff A."/>
            <person name="Hensen N."/>
            <person name="Bonometti L."/>
            <person name="Westerberg I."/>
            <person name="Brannstrom I.O."/>
            <person name="Guillou S."/>
            <person name="Cros-Aarteil S."/>
            <person name="Calhoun S."/>
            <person name="Haridas S."/>
            <person name="Kuo A."/>
            <person name="Mondo S."/>
            <person name="Pangilinan J."/>
            <person name="Riley R."/>
            <person name="Labutti K."/>
            <person name="Andreopoulos B."/>
            <person name="Lipzen A."/>
            <person name="Chen C."/>
            <person name="Yanf M."/>
            <person name="Daum C."/>
            <person name="Ng V."/>
            <person name="Clum A."/>
            <person name="Ohm R."/>
            <person name="Martin F."/>
            <person name="Silar P."/>
            <person name="Natvig D."/>
            <person name="Lalanne C."/>
            <person name="Gautier V."/>
            <person name="Ament-Velasquez S.L."/>
            <person name="Kruys A."/>
            <person name="Hutchinson M.I."/>
            <person name="Powell A.J."/>
            <person name="Barry K."/>
            <person name="Miller A.N."/>
            <person name="Grigoriev I.V."/>
            <person name="Debuchy R."/>
            <person name="Gladieux P."/>
            <person name="Thoren M.H."/>
            <person name="Johannesson H."/>
        </authorList>
    </citation>
    <scope>NUCLEOTIDE SEQUENCE</scope>
    <source>
        <strain evidence="2">CBS 532.94</strain>
    </source>
</reference>
<evidence type="ECO:0000313" key="3">
    <source>
        <dbReference type="Proteomes" id="UP001303760"/>
    </source>
</evidence>
<protein>
    <submittedName>
        <fullName evidence="2">Uncharacterized protein</fullName>
    </submittedName>
</protein>
<dbReference type="Proteomes" id="UP001303760">
    <property type="component" value="Unassembled WGS sequence"/>
</dbReference>
<evidence type="ECO:0000256" key="1">
    <source>
        <dbReference type="SAM" id="MobiDB-lite"/>
    </source>
</evidence>
<proteinExistence type="predicted"/>
<gene>
    <name evidence="2" type="ORF">C8A03DRAFT_14694</name>
</gene>
<keyword evidence="3" id="KW-1185">Reference proteome</keyword>
<dbReference type="AlphaFoldDB" id="A0AAN7HCV9"/>
<evidence type="ECO:0000313" key="2">
    <source>
        <dbReference type="EMBL" id="KAK4238893.1"/>
    </source>
</evidence>
<feature type="region of interest" description="Disordered" evidence="1">
    <location>
        <begin position="61"/>
        <end position="86"/>
    </location>
</feature>
<reference evidence="2" key="1">
    <citation type="journal article" date="2023" name="Mol. Phylogenet. Evol.">
        <title>Genome-scale phylogeny and comparative genomics of the fungal order Sordariales.</title>
        <authorList>
            <person name="Hensen N."/>
            <person name="Bonometti L."/>
            <person name="Westerberg I."/>
            <person name="Brannstrom I.O."/>
            <person name="Guillou S."/>
            <person name="Cros-Aarteil S."/>
            <person name="Calhoun S."/>
            <person name="Haridas S."/>
            <person name="Kuo A."/>
            <person name="Mondo S."/>
            <person name="Pangilinan J."/>
            <person name="Riley R."/>
            <person name="LaButti K."/>
            <person name="Andreopoulos B."/>
            <person name="Lipzen A."/>
            <person name="Chen C."/>
            <person name="Yan M."/>
            <person name="Daum C."/>
            <person name="Ng V."/>
            <person name="Clum A."/>
            <person name="Steindorff A."/>
            <person name="Ohm R.A."/>
            <person name="Martin F."/>
            <person name="Silar P."/>
            <person name="Natvig D.O."/>
            <person name="Lalanne C."/>
            <person name="Gautier V."/>
            <person name="Ament-Velasquez S.L."/>
            <person name="Kruys A."/>
            <person name="Hutchinson M.I."/>
            <person name="Powell A.J."/>
            <person name="Barry K."/>
            <person name="Miller A.N."/>
            <person name="Grigoriev I.V."/>
            <person name="Debuchy R."/>
            <person name="Gladieux P."/>
            <person name="Hiltunen Thoren M."/>
            <person name="Johannesson H."/>
        </authorList>
    </citation>
    <scope>NUCLEOTIDE SEQUENCE</scope>
    <source>
        <strain evidence="2">CBS 532.94</strain>
    </source>
</reference>
<feature type="compositionally biased region" description="Gly residues" evidence="1">
    <location>
        <begin position="64"/>
        <end position="86"/>
    </location>
</feature>
<comment type="caution">
    <text evidence="2">The sequence shown here is derived from an EMBL/GenBank/DDBJ whole genome shotgun (WGS) entry which is preliminary data.</text>
</comment>